<gene>
    <name evidence="9" type="ORF">MOP44_27330</name>
</gene>
<evidence type="ECO:0000313" key="9">
    <source>
        <dbReference type="EMBL" id="UWZ84246.1"/>
    </source>
</evidence>
<keyword evidence="10" id="KW-1185">Reference proteome</keyword>
<keyword evidence="6 8" id="KW-1133">Transmembrane helix</keyword>
<feature type="transmembrane region" description="Helical" evidence="8">
    <location>
        <begin position="120"/>
        <end position="136"/>
    </location>
</feature>
<dbReference type="GO" id="GO:0009103">
    <property type="term" value="P:lipopolysaccharide biosynthetic process"/>
    <property type="evidence" value="ECO:0007669"/>
    <property type="project" value="UniProtKB-ARBA"/>
</dbReference>
<keyword evidence="3" id="KW-0328">Glycosyltransferase</keyword>
<feature type="transmembrane region" description="Helical" evidence="8">
    <location>
        <begin position="310"/>
        <end position="334"/>
    </location>
</feature>
<keyword evidence="4" id="KW-0808">Transferase</keyword>
<accession>A0A9J7BTL0</accession>
<evidence type="ECO:0000256" key="5">
    <source>
        <dbReference type="ARBA" id="ARBA00022692"/>
    </source>
</evidence>
<reference evidence="9" key="1">
    <citation type="submission" date="2021-04" db="EMBL/GenBank/DDBJ databases">
        <title>Phylogenetic analysis of Acidobacteriaceae.</title>
        <authorList>
            <person name="Qiu L."/>
            <person name="Zhang Q."/>
        </authorList>
    </citation>
    <scope>NUCLEOTIDE SEQUENCE</scope>
    <source>
        <strain evidence="9">DSM 25168</strain>
    </source>
</reference>
<keyword evidence="2" id="KW-1003">Cell membrane</keyword>
<evidence type="ECO:0000256" key="7">
    <source>
        <dbReference type="ARBA" id="ARBA00023136"/>
    </source>
</evidence>
<proteinExistence type="predicted"/>
<evidence type="ECO:0000256" key="2">
    <source>
        <dbReference type="ARBA" id="ARBA00022475"/>
    </source>
</evidence>
<evidence type="ECO:0000256" key="8">
    <source>
        <dbReference type="SAM" id="Phobius"/>
    </source>
</evidence>
<comment type="subcellular location">
    <subcellularLocation>
        <location evidence="1">Cell membrane</location>
        <topology evidence="1">Multi-pass membrane protein</topology>
    </subcellularLocation>
</comment>
<organism evidence="9 10">
    <name type="scientific">Occallatibacter riparius</name>
    <dbReference type="NCBI Taxonomy" id="1002689"/>
    <lineage>
        <taxon>Bacteria</taxon>
        <taxon>Pseudomonadati</taxon>
        <taxon>Acidobacteriota</taxon>
        <taxon>Terriglobia</taxon>
        <taxon>Terriglobales</taxon>
        <taxon>Acidobacteriaceae</taxon>
        <taxon>Occallatibacter</taxon>
    </lineage>
</organism>
<dbReference type="InterPro" id="IPR050297">
    <property type="entry name" value="LipidA_mod_glycosyltrf_83"/>
</dbReference>
<dbReference type="PANTHER" id="PTHR33908">
    <property type="entry name" value="MANNOSYLTRANSFERASE YKCB-RELATED"/>
    <property type="match status" value="1"/>
</dbReference>
<evidence type="ECO:0000313" key="10">
    <source>
        <dbReference type="Proteomes" id="UP001059380"/>
    </source>
</evidence>
<dbReference type="Proteomes" id="UP001059380">
    <property type="component" value="Chromosome"/>
</dbReference>
<evidence type="ECO:0000256" key="6">
    <source>
        <dbReference type="ARBA" id="ARBA00022989"/>
    </source>
</evidence>
<feature type="transmembrane region" description="Helical" evidence="8">
    <location>
        <begin position="96"/>
        <end position="113"/>
    </location>
</feature>
<feature type="transmembrane region" description="Helical" evidence="8">
    <location>
        <begin position="354"/>
        <end position="372"/>
    </location>
</feature>
<evidence type="ECO:0000256" key="4">
    <source>
        <dbReference type="ARBA" id="ARBA00022679"/>
    </source>
</evidence>
<dbReference type="RefSeq" id="WP_260793751.1">
    <property type="nucleotide sequence ID" value="NZ_CP093313.1"/>
</dbReference>
<dbReference type="KEGG" id="orp:MOP44_27330"/>
<sequence length="542" mass="60468">MRWRKLIEPRLDAPFPLWMIFPVIFVALYVTHFSLLRLPYYWDEAGYYIPAAWDFFRTGSLIPFTTLTNAHPPLPSVYLALWWRASDFTPEVTREAVLIVAALGLLAVWKLVLRVNGSKAVAFWTTLLTGLYPIWFAQSTLAHADIFAAACTLWGLVYALPDRGREPRVAAAWFMAAALSKETAIAIPLTLAAIYAVHAIRSHRPARTRRIKEVLWLASAAIPLAAWYVFHYAKTGFLFGNPEFLRYNAQATLTPTRVLAAFGHRVLHLTGHMNMFVPILLTGAALMLKPQLDGDGHEKSDIAPGVRRRIFILLLVNAAMFSVLGGALLCRYLLPMYPLVLVLAVSTFHRRVPYWHWLAGLSAAGFVAGIFVNPPYGFAPEDNLAYAHVIRLHEAGIAQLKAKYPGATVLSAWPVTDALSKPELGWVKHPWDVYAIDDFSSAQIDKAADEPGRYSAALVFSTKYDPPPLISLGRRFDEKYFGLHHDLPPEAIAQRLHGQLVWKGQDQGMWIGLIRFNRQFEARSDVPAGAVFASGAATTSSR</sequence>
<dbReference type="GO" id="GO:0016763">
    <property type="term" value="F:pentosyltransferase activity"/>
    <property type="evidence" value="ECO:0007669"/>
    <property type="project" value="TreeGrafter"/>
</dbReference>
<dbReference type="PANTHER" id="PTHR33908:SF11">
    <property type="entry name" value="MEMBRANE PROTEIN"/>
    <property type="match status" value="1"/>
</dbReference>
<feature type="transmembrane region" description="Helical" evidence="8">
    <location>
        <begin position="214"/>
        <end position="233"/>
    </location>
</feature>
<evidence type="ECO:0000256" key="1">
    <source>
        <dbReference type="ARBA" id="ARBA00004651"/>
    </source>
</evidence>
<dbReference type="EMBL" id="CP093313">
    <property type="protein sequence ID" value="UWZ84246.1"/>
    <property type="molecule type" value="Genomic_DNA"/>
</dbReference>
<dbReference type="GO" id="GO:0005886">
    <property type="term" value="C:plasma membrane"/>
    <property type="evidence" value="ECO:0007669"/>
    <property type="project" value="UniProtKB-SubCell"/>
</dbReference>
<evidence type="ECO:0000256" key="3">
    <source>
        <dbReference type="ARBA" id="ARBA00022676"/>
    </source>
</evidence>
<feature type="transmembrane region" description="Helical" evidence="8">
    <location>
        <begin position="15"/>
        <end position="35"/>
    </location>
</feature>
<dbReference type="AlphaFoldDB" id="A0A9J7BTL0"/>
<name>A0A9J7BTL0_9BACT</name>
<feature type="transmembrane region" description="Helical" evidence="8">
    <location>
        <begin position="269"/>
        <end position="289"/>
    </location>
</feature>
<keyword evidence="5 8" id="KW-0812">Transmembrane</keyword>
<keyword evidence="7 8" id="KW-0472">Membrane</keyword>
<protein>
    <submittedName>
        <fullName evidence="9">Glycosyltransferase</fullName>
    </submittedName>
</protein>